<name>A0A8J2PV56_9HEXA</name>
<dbReference type="GO" id="GO:0005737">
    <property type="term" value="C:cytoplasm"/>
    <property type="evidence" value="ECO:0007669"/>
    <property type="project" value="TreeGrafter"/>
</dbReference>
<keyword evidence="7" id="KW-0325">Glycoprotein</keyword>
<evidence type="ECO:0000256" key="7">
    <source>
        <dbReference type="ARBA" id="ARBA00023180"/>
    </source>
</evidence>
<dbReference type="GO" id="GO:0005044">
    <property type="term" value="F:scavenger receptor activity"/>
    <property type="evidence" value="ECO:0007669"/>
    <property type="project" value="TreeGrafter"/>
</dbReference>
<reference evidence="9" key="1">
    <citation type="submission" date="2021-06" db="EMBL/GenBank/DDBJ databases">
        <authorList>
            <person name="Hodson N. C."/>
            <person name="Mongue J. A."/>
            <person name="Jaron S. K."/>
        </authorList>
    </citation>
    <scope>NUCLEOTIDE SEQUENCE</scope>
</reference>
<comment type="similarity">
    <text evidence="2">Belongs to the CD36 family.</text>
</comment>
<evidence type="ECO:0000256" key="2">
    <source>
        <dbReference type="ARBA" id="ARBA00010532"/>
    </source>
</evidence>
<protein>
    <submittedName>
        <fullName evidence="9">Uncharacterized protein</fullName>
    </submittedName>
</protein>
<dbReference type="OrthoDB" id="195015at2759"/>
<comment type="subcellular location">
    <subcellularLocation>
        <location evidence="1">Cell membrane</location>
    </subcellularLocation>
</comment>
<dbReference type="AlphaFoldDB" id="A0A8J2PV56"/>
<dbReference type="EMBL" id="CAJVCH010571821">
    <property type="protein sequence ID" value="CAG7838605.1"/>
    <property type="molecule type" value="Genomic_DNA"/>
</dbReference>
<evidence type="ECO:0000256" key="6">
    <source>
        <dbReference type="ARBA" id="ARBA00023136"/>
    </source>
</evidence>
<sequence length="412" mass="46999">MVFENRNPYKGSLHKSKLGKLQDWPWPLIYALITFAAILILFLVGVPRIIRWRVKQETQFRNGTETWKKLTNITLPVFFNVRMFNITNPDALETGDKFVLEELGPYVYEEKRVKNITKTDEEEDTVTYFETKTYFFRPDLSNGSESDLVNSINYPFLAAATIAKKYVNGLSNVVIWALEGLDEEIILRNVPVRGLIFNGMDIDPIYSSLSQFSPKGVPKQFVGDTFSYFNGRNGSHTGEFKIMSGVKDSSKLGNTVSWDGKKELEIWTDESLPDDQQYCNRLNGSDGSITPPFMTTDRKLYIFYDMLCRSLLFTYNSTSEYQGIPSWQFTLPAGIFSRPEINPDNKCFCLNPGGGLDSRCLDGIYRAFSCYSDSPFAFSKPHFLHGDQQLIDGVEGLKPVLEKHDSMVEFEP</sequence>
<evidence type="ECO:0000256" key="8">
    <source>
        <dbReference type="SAM" id="Phobius"/>
    </source>
</evidence>
<dbReference type="Proteomes" id="UP000708208">
    <property type="component" value="Unassembled WGS sequence"/>
</dbReference>
<proteinExistence type="inferred from homology"/>
<keyword evidence="10" id="KW-1185">Reference proteome</keyword>
<evidence type="ECO:0000256" key="1">
    <source>
        <dbReference type="ARBA" id="ARBA00004236"/>
    </source>
</evidence>
<evidence type="ECO:0000313" key="10">
    <source>
        <dbReference type="Proteomes" id="UP000708208"/>
    </source>
</evidence>
<dbReference type="Pfam" id="PF01130">
    <property type="entry name" value="CD36"/>
    <property type="match status" value="1"/>
</dbReference>
<dbReference type="InterPro" id="IPR002159">
    <property type="entry name" value="CD36_fam"/>
</dbReference>
<keyword evidence="6 8" id="KW-0472">Membrane</keyword>
<organism evidence="9 10">
    <name type="scientific">Allacma fusca</name>
    <dbReference type="NCBI Taxonomy" id="39272"/>
    <lineage>
        <taxon>Eukaryota</taxon>
        <taxon>Metazoa</taxon>
        <taxon>Ecdysozoa</taxon>
        <taxon>Arthropoda</taxon>
        <taxon>Hexapoda</taxon>
        <taxon>Collembola</taxon>
        <taxon>Symphypleona</taxon>
        <taxon>Sminthuridae</taxon>
        <taxon>Allacma</taxon>
    </lineage>
</organism>
<dbReference type="GO" id="GO:0005886">
    <property type="term" value="C:plasma membrane"/>
    <property type="evidence" value="ECO:0007669"/>
    <property type="project" value="UniProtKB-SubCell"/>
</dbReference>
<accession>A0A8J2PV56</accession>
<evidence type="ECO:0000256" key="3">
    <source>
        <dbReference type="ARBA" id="ARBA00022475"/>
    </source>
</evidence>
<comment type="caution">
    <text evidence="9">The sequence shown here is derived from an EMBL/GenBank/DDBJ whole genome shotgun (WGS) entry which is preliminary data.</text>
</comment>
<keyword evidence="5 8" id="KW-1133">Transmembrane helix</keyword>
<dbReference type="PANTHER" id="PTHR11923">
    <property type="entry name" value="SCAVENGER RECEPTOR CLASS B TYPE-1 SR-B1"/>
    <property type="match status" value="1"/>
</dbReference>
<feature type="transmembrane region" description="Helical" evidence="8">
    <location>
        <begin position="28"/>
        <end position="46"/>
    </location>
</feature>
<feature type="non-terminal residue" evidence="9">
    <location>
        <position position="1"/>
    </location>
</feature>
<keyword evidence="3" id="KW-1003">Cell membrane</keyword>
<dbReference type="PANTHER" id="PTHR11923:SF51">
    <property type="entry name" value="LYSOSOME MEMBRANE PROTEIN 2"/>
    <property type="match status" value="1"/>
</dbReference>
<gene>
    <name evidence="9" type="ORF">AFUS01_LOCUS47556</name>
</gene>
<keyword evidence="4 8" id="KW-0812">Transmembrane</keyword>
<evidence type="ECO:0000313" key="9">
    <source>
        <dbReference type="EMBL" id="CAG7838605.1"/>
    </source>
</evidence>
<evidence type="ECO:0000256" key="4">
    <source>
        <dbReference type="ARBA" id="ARBA00022692"/>
    </source>
</evidence>
<evidence type="ECO:0000256" key="5">
    <source>
        <dbReference type="ARBA" id="ARBA00022989"/>
    </source>
</evidence>